<protein>
    <submittedName>
        <fullName evidence="2">Uncharacterized protein</fullName>
    </submittedName>
</protein>
<dbReference type="EMBL" id="JAUCGR010000004">
    <property type="protein sequence ID" value="MDM7832417.1"/>
    <property type="molecule type" value="Genomic_DNA"/>
</dbReference>
<feature type="non-terminal residue" evidence="2">
    <location>
        <position position="1"/>
    </location>
</feature>
<gene>
    <name evidence="2" type="ORF">QRT05_13835</name>
</gene>
<dbReference type="SUPFAM" id="SSF88697">
    <property type="entry name" value="PUA domain-like"/>
    <property type="match status" value="1"/>
</dbReference>
<keyword evidence="3" id="KW-1185">Reference proteome</keyword>
<dbReference type="Proteomes" id="UP001321453">
    <property type="component" value="Unassembled WGS sequence"/>
</dbReference>
<feature type="compositionally biased region" description="Low complexity" evidence="1">
    <location>
        <begin position="22"/>
        <end position="35"/>
    </location>
</feature>
<dbReference type="Gene3D" id="3.10.400.10">
    <property type="entry name" value="Sulfate adenylyltransferase"/>
    <property type="match status" value="1"/>
</dbReference>
<evidence type="ECO:0000256" key="1">
    <source>
        <dbReference type="SAM" id="MobiDB-lite"/>
    </source>
</evidence>
<reference evidence="2 3" key="1">
    <citation type="submission" date="2023-06" db="EMBL/GenBank/DDBJ databases">
        <title>Cellulomonas sp. MW9 Whole genome sequence.</title>
        <authorList>
            <person name="Park S."/>
        </authorList>
    </citation>
    <scope>NUCLEOTIDE SEQUENCE [LARGE SCALE GENOMIC DNA]</scope>
    <source>
        <strain evidence="2 3">MW9</strain>
    </source>
</reference>
<feature type="region of interest" description="Disordered" evidence="1">
    <location>
        <begin position="1"/>
        <end position="73"/>
    </location>
</feature>
<accession>A0ABT7SBP3</accession>
<comment type="caution">
    <text evidence="2">The sequence shown here is derived from an EMBL/GenBank/DDBJ whole genome shotgun (WGS) entry which is preliminary data.</text>
</comment>
<organism evidence="2 3">
    <name type="scientific">Cellulomonas edaphi</name>
    <dbReference type="NCBI Taxonomy" id="3053468"/>
    <lineage>
        <taxon>Bacteria</taxon>
        <taxon>Bacillati</taxon>
        <taxon>Actinomycetota</taxon>
        <taxon>Actinomycetes</taxon>
        <taxon>Micrococcales</taxon>
        <taxon>Cellulomonadaceae</taxon>
        <taxon>Cellulomonas</taxon>
    </lineage>
</organism>
<dbReference type="InterPro" id="IPR015947">
    <property type="entry name" value="PUA-like_sf"/>
</dbReference>
<evidence type="ECO:0000313" key="3">
    <source>
        <dbReference type="Proteomes" id="UP001321453"/>
    </source>
</evidence>
<evidence type="ECO:0000313" key="2">
    <source>
        <dbReference type="EMBL" id="MDM7832417.1"/>
    </source>
</evidence>
<proteinExistence type="predicted"/>
<name>A0ABT7SBP3_9CELL</name>
<sequence>GAGRARRALASRDPRSARRQRASTPSTTRTAPPRGAVRRSRVQVGVVRKDGANDDEGVAMSDETTGSASGGDDLYEGAGIATDADDRISAFWQAARGHVGFGKMETIVGGTPLDVVPPPSFSFGVGSEADEALAQVLDGTRAQTSAPREQFDELPRVGDLAIVLDAAGEPRALIRTTEVEDGADVVERFELVYPTDGPTPAVD</sequence>
<dbReference type="RefSeq" id="WP_289447913.1">
    <property type="nucleotide sequence ID" value="NZ_JAUCGR010000004.1"/>
</dbReference>